<comment type="subcellular location">
    <subcellularLocation>
        <location evidence="1 12">Cell membrane</location>
        <topology evidence="1 12">Multi-pass membrane protein</topology>
    </subcellularLocation>
</comment>
<gene>
    <name evidence="14" type="ORF">STARVERO_01400</name>
</gene>
<keyword evidence="6 12" id="KW-0812">Transmembrane</keyword>
<dbReference type="Pfam" id="PF03840">
    <property type="entry name" value="SecG"/>
    <property type="match status" value="1"/>
</dbReference>
<dbReference type="PANTHER" id="PTHR34182">
    <property type="entry name" value="PROTEIN-EXPORT MEMBRANE PROTEIN SECG"/>
    <property type="match status" value="1"/>
</dbReference>
<evidence type="ECO:0000256" key="12">
    <source>
        <dbReference type="RuleBase" id="RU365087"/>
    </source>
</evidence>
<feature type="compositionally biased region" description="Low complexity" evidence="13">
    <location>
        <begin position="89"/>
        <end position="103"/>
    </location>
</feature>
<protein>
    <recommendedName>
        <fullName evidence="3 12">Protein-export membrane protein SecG</fullName>
    </recommendedName>
</protein>
<evidence type="ECO:0000256" key="10">
    <source>
        <dbReference type="ARBA" id="ARBA00023136"/>
    </source>
</evidence>
<evidence type="ECO:0000313" key="14">
    <source>
        <dbReference type="EMBL" id="CAA0092067.1"/>
    </source>
</evidence>
<keyword evidence="4 12" id="KW-0813">Transport</keyword>
<dbReference type="GO" id="GO:0015450">
    <property type="term" value="F:protein-transporting ATPase activity"/>
    <property type="evidence" value="ECO:0007669"/>
    <property type="project" value="UniProtKB-UniRule"/>
</dbReference>
<evidence type="ECO:0000256" key="6">
    <source>
        <dbReference type="ARBA" id="ARBA00022692"/>
    </source>
</evidence>
<keyword evidence="5 12" id="KW-1003">Cell membrane</keyword>
<dbReference type="Proteomes" id="UP000433050">
    <property type="component" value="Unassembled WGS sequence"/>
</dbReference>
<organism evidence="14 15">
    <name type="scientific">Starkeya nomas</name>
    <dbReference type="NCBI Taxonomy" id="2666134"/>
    <lineage>
        <taxon>Bacteria</taxon>
        <taxon>Pseudomonadati</taxon>
        <taxon>Pseudomonadota</taxon>
        <taxon>Alphaproteobacteria</taxon>
        <taxon>Hyphomicrobiales</taxon>
        <taxon>Xanthobacteraceae</taxon>
        <taxon>Starkeya</taxon>
    </lineage>
</organism>
<comment type="caution">
    <text evidence="12">Lacks conserved residue(s) required for the propagation of feature annotation.</text>
</comment>
<evidence type="ECO:0000256" key="9">
    <source>
        <dbReference type="ARBA" id="ARBA00023010"/>
    </source>
</evidence>
<dbReference type="GO" id="GO:0009306">
    <property type="term" value="P:protein secretion"/>
    <property type="evidence" value="ECO:0007669"/>
    <property type="project" value="UniProtKB-UniRule"/>
</dbReference>
<sequence length="127" mass="12360">MQTVLIVIHLMVVLALIGVVLIQRSEGGGLGIGGGGGGGGFFSARGTANVLTRATAILAALFFVTSLSLTILAGWGRGPTTIFNAPATTVPGAPGAPAPGGTVLDQLKGAQPAPPAAPAAPQVPQSQ</sequence>
<evidence type="ECO:0000256" key="1">
    <source>
        <dbReference type="ARBA" id="ARBA00004651"/>
    </source>
</evidence>
<dbReference type="InterPro" id="IPR004692">
    <property type="entry name" value="SecG"/>
</dbReference>
<dbReference type="PRINTS" id="PR01651">
    <property type="entry name" value="SECGEXPORT"/>
</dbReference>
<dbReference type="PANTHER" id="PTHR34182:SF1">
    <property type="entry name" value="PROTEIN-EXPORT MEMBRANE PROTEIN SECG"/>
    <property type="match status" value="1"/>
</dbReference>
<dbReference type="AlphaFoldDB" id="A0A5S9NNZ8"/>
<evidence type="ECO:0000256" key="4">
    <source>
        <dbReference type="ARBA" id="ARBA00022448"/>
    </source>
</evidence>
<dbReference type="RefSeq" id="WP_159598348.1">
    <property type="nucleotide sequence ID" value="NZ_CACSAS010000001.1"/>
</dbReference>
<keyword evidence="10 12" id="KW-0472">Membrane</keyword>
<evidence type="ECO:0000256" key="8">
    <source>
        <dbReference type="ARBA" id="ARBA00022989"/>
    </source>
</evidence>
<keyword evidence="9 12" id="KW-0811">Translocation</keyword>
<comment type="function">
    <text evidence="11 12">Involved in protein export. Participates in an early event of protein translocation.</text>
</comment>
<keyword evidence="8 12" id="KW-1133">Transmembrane helix</keyword>
<proteinExistence type="inferred from homology"/>
<dbReference type="NCBIfam" id="TIGR00810">
    <property type="entry name" value="secG"/>
    <property type="match status" value="1"/>
</dbReference>
<feature type="transmembrane region" description="Helical" evidence="12">
    <location>
        <begin position="51"/>
        <end position="75"/>
    </location>
</feature>
<evidence type="ECO:0000256" key="3">
    <source>
        <dbReference type="ARBA" id="ARBA00017876"/>
    </source>
</evidence>
<reference evidence="14 15" key="1">
    <citation type="submission" date="2019-12" db="EMBL/GenBank/DDBJ databases">
        <authorList>
            <person name="Reyes-Prieto M."/>
        </authorList>
    </citation>
    <scope>NUCLEOTIDE SEQUENCE [LARGE SCALE GENOMIC DNA]</scope>
    <source>
        <strain evidence="14">HF14-78462</strain>
    </source>
</reference>
<keyword evidence="15" id="KW-1185">Reference proteome</keyword>
<evidence type="ECO:0000256" key="5">
    <source>
        <dbReference type="ARBA" id="ARBA00022475"/>
    </source>
</evidence>
<keyword evidence="7 12" id="KW-0653">Protein transport</keyword>
<dbReference type="GO" id="GO:0005886">
    <property type="term" value="C:plasma membrane"/>
    <property type="evidence" value="ECO:0007669"/>
    <property type="project" value="UniProtKB-SubCell"/>
</dbReference>
<comment type="similarity">
    <text evidence="2 12">Belongs to the SecG family.</text>
</comment>
<evidence type="ECO:0000256" key="13">
    <source>
        <dbReference type="SAM" id="MobiDB-lite"/>
    </source>
</evidence>
<evidence type="ECO:0000313" key="15">
    <source>
        <dbReference type="Proteomes" id="UP000433050"/>
    </source>
</evidence>
<feature type="region of interest" description="Disordered" evidence="13">
    <location>
        <begin position="89"/>
        <end position="127"/>
    </location>
</feature>
<evidence type="ECO:0000256" key="11">
    <source>
        <dbReference type="ARBA" id="ARBA00025182"/>
    </source>
</evidence>
<dbReference type="GO" id="GO:0065002">
    <property type="term" value="P:intracellular protein transmembrane transport"/>
    <property type="evidence" value="ECO:0007669"/>
    <property type="project" value="TreeGrafter"/>
</dbReference>
<dbReference type="GO" id="GO:0043952">
    <property type="term" value="P:protein transport by the Sec complex"/>
    <property type="evidence" value="ECO:0007669"/>
    <property type="project" value="TreeGrafter"/>
</dbReference>
<evidence type="ECO:0000256" key="7">
    <source>
        <dbReference type="ARBA" id="ARBA00022927"/>
    </source>
</evidence>
<name>A0A5S9NNZ8_9HYPH</name>
<accession>A0A5S9NNZ8</accession>
<dbReference type="EMBL" id="CACSAS010000001">
    <property type="protein sequence ID" value="CAA0092067.1"/>
    <property type="molecule type" value="Genomic_DNA"/>
</dbReference>
<evidence type="ECO:0000256" key="2">
    <source>
        <dbReference type="ARBA" id="ARBA00008445"/>
    </source>
</evidence>